<organism evidence="1 2">
    <name type="scientific">Rhodanobacter denitrificans</name>
    <dbReference type="NCBI Taxonomy" id="666685"/>
    <lineage>
        <taxon>Bacteria</taxon>
        <taxon>Pseudomonadati</taxon>
        <taxon>Pseudomonadota</taxon>
        <taxon>Gammaproteobacteria</taxon>
        <taxon>Lysobacterales</taxon>
        <taxon>Rhodanobacteraceae</taxon>
        <taxon>Rhodanobacter</taxon>
    </lineage>
</organism>
<name>M4NHB1_9GAMM</name>
<proteinExistence type="predicted"/>
<dbReference type="GeneID" id="72428633"/>
<gene>
    <name evidence="1" type="ORF">R2APBS1_1899</name>
</gene>
<dbReference type="RefSeq" id="WP_015447748.1">
    <property type="nucleotide sequence ID" value="NC_020541.1"/>
</dbReference>
<sequence>MSLPPEGYDPKDTAAEALLKLRLVAGMDETVGVIEAYGLAARLHGADQAACDAAVHCGRADRAACMAATASTLFTIDELLADWQSGLVCAWRRDHPATRPSAVMEGGSFG</sequence>
<dbReference type="EMBL" id="CP003470">
    <property type="protein sequence ID" value="AGG89023.1"/>
    <property type="molecule type" value="Genomic_DNA"/>
</dbReference>
<accession>M4NHB1</accession>
<dbReference type="AlphaFoldDB" id="M4NHB1"/>
<dbReference type="KEGG" id="rhd:R2APBS1_1899"/>
<evidence type="ECO:0000313" key="2">
    <source>
        <dbReference type="Proteomes" id="UP000011859"/>
    </source>
</evidence>
<dbReference type="STRING" id="666685.R2APBS1_1899"/>
<keyword evidence="2" id="KW-1185">Reference proteome</keyword>
<reference evidence="1 2" key="1">
    <citation type="submission" date="2012-04" db="EMBL/GenBank/DDBJ databases">
        <title>Complete genome of Rhodanobacter sp. 2APBS1.</title>
        <authorList>
            <consortium name="US DOE Joint Genome Institute"/>
            <person name="Huntemann M."/>
            <person name="Wei C.-L."/>
            <person name="Han J."/>
            <person name="Detter J.C."/>
            <person name="Han C."/>
            <person name="Tapia R."/>
            <person name="Munk A.C.C."/>
            <person name="Chen A."/>
            <person name="Krypides N."/>
            <person name="Mavromatis K."/>
            <person name="Markowitz V."/>
            <person name="Szeto E."/>
            <person name="Ivanova N."/>
            <person name="Mikhailova N."/>
            <person name="Ovchinnikova G."/>
            <person name="Pagani I."/>
            <person name="Pati A."/>
            <person name="Goodwin L."/>
            <person name="Peters L."/>
            <person name="Pitluck S."/>
            <person name="Woyke T."/>
            <person name="Prakash O."/>
            <person name="Elkins J."/>
            <person name="Brown S."/>
            <person name="Palumbo A."/>
            <person name="Hemme C."/>
            <person name="Zhou J."/>
            <person name="Watson D."/>
            <person name="Jardine P."/>
            <person name="Kostka J."/>
            <person name="Green S."/>
        </authorList>
    </citation>
    <scope>NUCLEOTIDE SEQUENCE [LARGE SCALE GENOMIC DNA]</scope>
    <source>
        <strain evidence="1 2">2APBS1</strain>
    </source>
</reference>
<dbReference type="HOGENOM" id="CLU_2169061_0_0_6"/>
<protein>
    <submittedName>
        <fullName evidence="1">Uncharacterized protein</fullName>
    </submittedName>
</protein>
<evidence type="ECO:0000313" key="1">
    <source>
        <dbReference type="EMBL" id="AGG89023.1"/>
    </source>
</evidence>
<dbReference type="Proteomes" id="UP000011859">
    <property type="component" value="Chromosome"/>
</dbReference>